<dbReference type="PRINTS" id="PR00686">
    <property type="entry name" value="TIFACTORIID"/>
</dbReference>
<dbReference type="EMBL" id="MLFT02000008">
    <property type="protein sequence ID" value="PHT40079.1"/>
    <property type="molecule type" value="Genomic_DNA"/>
</dbReference>
<sequence length="322" mass="37438">MPRLGPGPNTYYRKSRVKQGGGDNDVTKYSVTNYHMVYSLEHRIDRQSRLGKLHLKVITLNAQNAKYKSKYFPAVIMRIKEPKAIILIFATGKVVLIGVKIENEFKFSVWKNARIVQKLHFSGVKFKERSSSYTILEYKLTVDVKFWRVVGNERLNKLRDDIKGKVEGAEGEGYRKKLDISKWIEDVSKLKNDWELMPESIAVAKKSPLKHTTSEINFSSYKDTKMKVYTMDEDEYLHLFVKKLRDKATLEHIQPFTKKIARECHGLPLAISVIGASMRGKTRVRIWKDALKSHRMSEPHNKDIKDKIYKVIKWDCDSLESL</sequence>
<dbReference type="InterPro" id="IPR012295">
    <property type="entry name" value="TBP_dom_sf"/>
</dbReference>
<dbReference type="Gene3D" id="3.30.310.10">
    <property type="entry name" value="TATA-Binding Protein"/>
    <property type="match status" value="1"/>
</dbReference>
<dbReference type="PANTHER" id="PTHR10126">
    <property type="entry name" value="TATA-BOX BINDING PROTEIN"/>
    <property type="match status" value="1"/>
</dbReference>
<dbReference type="GO" id="GO:0003677">
    <property type="term" value="F:DNA binding"/>
    <property type="evidence" value="ECO:0007669"/>
    <property type="project" value="UniProtKB-KW"/>
</dbReference>
<dbReference type="GO" id="GO:0043531">
    <property type="term" value="F:ADP binding"/>
    <property type="evidence" value="ECO:0007669"/>
    <property type="project" value="InterPro"/>
</dbReference>
<keyword evidence="3" id="KW-0238">DNA-binding</keyword>
<evidence type="ECO:0000256" key="3">
    <source>
        <dbReference type="ARBA" id="ARBA00023125"/>
    </source>
</evidence>
<reference evidence="6 7" key="1">
    <citation type="journal article" date="2017" name="Genome Biol.">
        <title>New reference genome sequences of hot pepper reveal the massive evolution of plant disease-resistance genes by retroduplication.</title>
        <authorList>
            <person name="Kim S."/>
            <person name="Park J."/>
            <person name="Yeom S.I."/>
            <person name="Kim Y.M."/>
            <person name="Seo E."/>
            <person name="Kim K.T."/>
            <person name="Kim M.S."/>
            <person name="Lee J.M."/>
            <person name="Cheong K."/>
            <person name="Shin H.S."/>
            <person name="Kim S.B."/>
            <person name="Han K."/>
            <person name="Lee J."/>
            <person name="Park M."/>
            <person name="Lee H.A."/>
            <person name="Lee H.Y."/>
            <person name="Lee Y."/>
            <person name="Oh S."/>
            <person name="Lee J.H."/>
            <person name="Choi E."/>
            <person name="Choi E."/>
            <person name="Lee S.E."/>
            <person name="Jeon J."/>
            <person name="Kim H."/>
            <person name="Choi G."/>
            <person name="Song H."/>
            <person name="Lee J."/>
            <person name="Lee S.C."/>
            <person name="Kwon J.K."/>
            <person name="Lee H.Y."/>
            <person name="Koo N."/>
            <person name="Hong Y."/>
            <person name="Kim R.W."/>
            <person name="Kang W.H."/>
            <person name="Huh J.H."/>
            <person name="Kang B.C."/>
            <person name="Yang T.J."/>
            <person name="Lee Y.H."/>
            <person name="Bennetzen J.L."/>
            <person name="Choi D."/>
        </authorList>
    </citation>
    <scope>NUCLEOTIDE SEQUENCE [LARGE SCALE GENOMIC DNA]</scope>
    <source>
        <strain evidence="7">cv. PBC81</strain>
    </source>
</reference>
<comment type="caution">
    <text evidence="6">The sequence shown here is derived from an EMBL/GenBank/DDBJ whole genome shotgun (WGS) entry which is preliminary data.</text>
</comment>
<keyword evidence="2" id="KW-0433">Leucine-rich repeat</keyword>
<protein>
    <submittedName>
        <fullName evidence="6">Uncharacterized protein</fullName>
    </submittedName>
</protein>
<accession>A0A2G2W4G0</accession>
<feature type="region of interest" description="Disordered" evidence="5">
    <location>
        <begin position="1"/>
        <end position="24"/>
    </location>
</feature>
<reference evidence="7" key="2">
    <citation type="journal article" date="2017" name="J. Anim. Genet.">
        <title>Multiple reference genome sequences of hot pepper reveal the massive evolution of plant disease resistance genes by retroduplication.</title>
        <authorList>
            <person name="Kim S."/>
            <person name="Park J."/>
            <person name="Yeom S.-I."/>
            <person name="Kim Y.-M."/>
            <person name="Seo E."/>
            <person name="Kim K.-T."/>
            <person name="Kim M.-S."/>
            <person name="Lee J.M."/>
            <person name="Cheong K."/>
            <person name="Shin H.-S."/>
            <person name="Kim S.-B."/>
            <person name="Han K."/>
            <person name="Lee J."/>
            <person name="Park M."/>
            <person name="Lee H.-A."/>
            <person name="Lee H.-Y."/>
            <person name="Lee Y."/>
            <person name="Oh S."/>
            <person name="Lee J.H."/>
            <person name="Choi E."/>
            <person name="Choi E."/>
            <person name="Lee S.E."/>
            <person name="Jeon J."/>
            <person name="Kim H."/>
            <person name="Choi G."/>
            <person name="Song H."/>
            <person name="Lee J."/>
            <person name="Lee S.-C."/>
            <person name="Kwon J.-K."/>
            <person name="Lee H.-Y."/>
            <person name="Koo N."/>
            <person name="Hong Y."/>
            <person name="Kim R.W."/>
            <person name="Kang W.-H."/>
            <person name="Huh J.H."/>
            <person name="Kang B.-C."/>
            <person name="Yang T.-J."/>
            <person name="Lee Y.-H."/>
            <person name="Bennetzen J.L."/>
            <person name="Choi D."/>
        </authorList>
    </citation>
    <scope>NUCLEOTIDE SEQUENCE [LARGE SCALE GENOMIC DNA]</scope>
    <source>
        <strain evidence="7">cv. PBC81</strain>
    </source>
</reference>
<evidence type="ECO:0000256" key="4">
    <source>
        <dbReference type="ARBA" id="ARBA00023163"/>
    </source>
</evidence>
<dbReference type="Proteomes" id="UP000224567">
    <property type="component" value="Unassembled WGS sequence"/>
</dbReference>
<dbReference type="Gene3D" id="1.10.8.430">
    <property type="entry name" value="Helical domain of apoptotic protease-activating factors"/>
    <property type="match status" value="1"/>
</dbReference>
<evidence type="ECO:0000256" key="2">
    <source>
        <dbReference type="ARBA" id="ARBA00022614"/>
    </source>
</evidence>
<evidence type="ECO:0000256" key="5">
    <source>
        <dbReference type="SAM" id="MobiDB-lite"/>
    </source>
</evidence>
<dbReference type="Pfam" id="PF00352">
    <property type="entry name" value="TBP"/>
    <property type="match status" value="1"/>
</dbReference>
<dbReference type="OrthoDB" id="1092196at2759"/>
<dbReference type="SUPFAM" id="SSF52540">
    <property type="entry name" value="P-loop containing nucleoside triphosphate hydrolases"/>
    <property type="match status" value="1"/>
</dbReference>
<evidence type="ECO:0000313" key="7">
    <source>
        <dbReference type="Proteomes" id="UP000224567"/>
    </source>
</evidence>
<keyword evidence="7" id="KW-1185">Reference proteome</keyword>
<dbReference type="STRING" id="33114.A0A2G2W4G0"/>
<organism evidence="6 7">
    <name type="scientific">Capsicum baccatum</name>
    <name type="common">Peruvian pepper</name>
    <dbReference type="NCBI Taxonomy" id="33114"/>
    <lineage>
        <taxon>Eukaryota</taxon>
        <taxon>Viridiplantae</taxon>
        <taxon>Streptophyta</taxon>
        <taxon>Embryophyta</taxon>
        <taxon>Tracheophyta</taxon>
        <taxon>Spermatophyta</taxon>
        <taxon>Magnoliopsida</taxon>
        <taxon>eudicotyledons</taxon>
        <taxon>Gunneridae</taxon>
        <taxon>Pentapetalae</taxon>
        <taxon>asterids</taxon>
        <taxon>lamiids</taxon>
        <taxon>Solanales</taxon>
        <taxon>Solanaceae</taxon>
        <taxon>Solanoideae</taxon>
        <taxon>Capsiceae</taxon>
        <taxon>Capsicum</taxon>
    </lineage>
</organism>
<evidence type="ECO:0000313" key="6">
    <source>
        <dbReference type="EMBL" id="PHT40079.1"/>
    </source>
</evidence>
<comment type="similarity">
    <text evidence="1">Belongs to the TBP family.</text>
</comment>
<dbReference type="InterPro" id="IPR042197">
    <property type="entry name" value="Apaf_helical"/>
</dbReference>
<dbReference type="SUPFAM" id="SSF55945">
    <property type="entry name" value="TATA-box binding protein-like"/>
    <property type="match status" value="1"/>
</dbReference>
<proteinExistence type="inferred from homology"/>
<name>A0A2G2W4G0_CAPBA</name>
<keyword evidence="4" id="KW-0804">Transcription</keyword>
<dbReference type="AlphaFoldDB" id="A0A2G2W4G0"/>
<evidence type="ECO:0000256" key="1">
    <source>
        <dbReference type="ARBA" id="ARBA00005560"/>
    </source>
</evidence>
<gene>
    <name evidence="6" type="ORF">CQW23_18933</name>
</gene>
<dbReference type="InterPro" id="IPR027417">
    <property type="entry name" value="P-loop_NTPase"/>
</dbReference>
<dbReference type="InterPro" id="IPR000814">
    <property type="entry name" value="TBP"/>
</dbReference>
<dbReference type="GO" id="GO:0006352">
    <property type="term" value="P:DNA-templated transcription initiation"/>
    <property type="evidence" value="ECO:0007669"/>
    <property type="project" value="InterPro"/>
</dbReference>